<dbReference type="InterPro" id="IPR029058">
    <property type="entry name" value="AB_hydrolase_fold"/>
</dbReference>
<dbReference type="InterPro" id="IPR050266">
    <property type="entry name" value="AB_hydrolase_sf"/>
</dbReference>
<dbReference type="SUPFAM" id="SSF53474">
    <property type="entry name" value="alpha/beta-Hydrolases"/>
    <property type="match status" value="2"/>
</dbReference>
<dbReference type="EMBL" id="BMQQ01000007">
    <property type="protein sequence ID" value="GGT30179.1"/>
    <property type="molecule type" value="Genomic_DNA"/>
</dbReference>
<reference evidence="2" key="1">
    <citation type="journal article" date="2014" name="Int. J. Syst. Evol. Microbiol.">
        <title>Complete genome sequence of Corynebacterium casei LMG S-19264T (=DSM 44701T), isolated from a smear-ripened cheese.</title>
        <authorList>
            <consortium name="US DOE Joint Genome Institute (JGI-PGF)"/>
            <person name="Walter F."/>
            <person name="Albersmeier A."/>
            <person name="Kalinowski J."/>
            <person name="Ruckert C."/>
        </authorList>
    </citation>
    <scope>NUCLEOTIDE SEQUENCE</scope>
    <source>
        <strain evidence="2">JCM 3172</strain>
    </source>
</reference>
<gene>
    <name evidence="2" type="ORF">GCM10014713_24720</name>
</gene>
<accession>A0A918H273</accession>
<sequence>MPMFTTYDGTELAYHIRGEGEPLVCLPGGPMRASAYLGDLGGLTAHRMLILLDHRGTGDSGTPADPASYRCDRLVADVEALRTHLGLDRMDLLGHSASGNLATLYAAAHPARVRSLTLVTPGVRAVGIEVTDEEWDKAVEVHADQPWYPGIRAALDALPADITMRALHELVAPLAYGRWDEAAQAHAAATGDEVNWDALERYYGEGAFDPEATRAALAAVTAPVLVLAGAWDGGPTPARAAELAALFPQAELAVQPGAGHYPWVDDPAAFARTVAAFLDPEVSTVTVDGVRLAYRTWGEEDAPPLVLVHGRGGSGADWAPIARELAATRRVYALDLRGHGLSERPGRYGFDVFRDELGGFLTALGLTGAEVIGHSMGGAAACLLAAREPGLIGRLVLEDAPVFFPLDPPRGPVPVPEGEPGFDWGVVVATDAQLNAPDPGWRDDLTGLTTPTLLIGGGENSHLPQEQLAWMAGQLPDGRLVTIETGHMIHESEPDAFLSAVRDFGVGA</sequence>
<organism evidence="2 3">
    <name type="scientific">Streptomyces purpureus</name>
    <dbReference type="NCBI Taxonomy" id="1951"/>
    <lineage>
        <taxon>Bacteria</taxon>
        <taxon>Bacillati</taxon>
        <taxon>Actinomycetota</taxon>
        <taxon>Actinomycetes</taxon>
        <taxon>Kitasatosporales</taxon>
        <taxon>Streptomycetaceae</taxon>
        <taxon>Streptomyces</taxon>
    </lineage>
</organism>
<keyword evidence="3" id="KW-1185">Reference proteome</keyword>
<protein>
    <recommendedName>
        <fullName evidence="1">AB hydrolase-1 domain-containing protein</fullName>
    </recommendedName>
</protein>
<evidence type="ECO:0000313" key="3">
    <source>
        <dbReference type="Proteomes" id="UP000619486"/>
    </source>
</evidence>
<proteinExistence type="predicted"/>
<dbReference type="RefSeq" id="WP_189201623.1">
    <property type="nucleotide sequence ID" value="NZ_BMQQ01000007.1"/>
</dbReference>
<dbReference type="PANTHER" id="PTHR43798">
    <property type="entry name" value="MONOACYLGLYCEROL LIPASE"/>
    <property type="match status" value="1"/>
</dbReference>
<dbReference type="AlphaFoldDB" id="A0A918H273"/>
<dbReference type="GO" id="GO:0016787">
    <property type="term" value="F:hydrolase activity"/>
    <property type="evidence" value="ECO:0007669"/>
    <property type="project" value="UniProtKB-KW"/>
</dbReference>
<name>A0A918H273_9ACTN</name>
<reference evidence="2" key="2">
    <citation type="submission" date="2020-09" db="EMBL/GenBank/DDBJ databases">
        <authorList>
            <person name="Sun Q."/>
            <person name="Ohkuma M."/>
        </authorList>
    </citation>
    <scope>NUCLEOTIDE SEQUENCE</scope>
    <source>
        <strain evidence="2">JCM 3172</strain>
    </source>
</reference>
<evidence type="ECO:0000259" key="1">
    <source>
        <dbReference type="Pfam" id="PF00561"/>
    </source>
</evidence>
<dbReference type="Gene3D" id="3.40.50.1820">
    <property type="entry name" value="alpha/beta hydrolase"/>
    <property type="match status" value="3"/>
</dbReference>
<dbReference type="PANTHER" id="PTHR43798:SF27">
    <property type="entry name" value="HYDROLASE ALPHA_BETA HYDROLASE FOLD FAMILY"/>
    <property type="match status" value="1"/>
</dbReference>
<feature type="domain" description="AB hydrolase-1" evidence="1">
    <location>
        <begin position="303"/>
        <end position="405"/>
    </location>
</feature>
<dbReference type="Pfam" id="PF00561">
    <property type="entry name" value="Abhydrolase_1"/>
    <property type="match status" value="2"/>
</dbReference>
<dbReference type="PRINTS" id="PR00111">
    <property type="entry name" value="ABHYDROLASE"/>
</dbReference>
<feature type="domain" description="AB hydrolase-1" evidence="1">
    <location>
        <begin position="22"/>
        <end position="266"/>
    </location>
</feature>
<dbReference type="GO" id="GO:0016020">
    <property type="term" value="C:membrane"/>
    <property type="evidence" value="ECO:0007669"/>
    <property type="project" value="TreeGrafter"/>
</dbReference>
<comment type="caution">
    <text evidence="2">The sequence shown here is derived from an EMBL/GenBank/DDBJ whole genome shotgun (WGS) entry which is preliminary data.</text>
</comment>
<dbReference type="InterPro" id="IPR000073">
    <property type="entry name" value="AB_hydrolase_1"/>
</dbReference>
<dbReference type="Proteomes" id="UP000619486">
    <property type="component" value="Unassembled WGS sequence"/>
</dbReference>
<evidence type="ECO:0000313" key="2">
    <source>
        <dbReference type="EMBL" id="GGT30179.1"/>
    </source>
</evidence>